<dbReference type="OrthoDB" id="1119698at2"/>
<comment type="caution">
    <text evidence="1">The sequence shown here is derived from an EMBL/GenBank/DDBJ whole genome shotgun (WGS) entry which is preliminary data.</text>
</comment>
<dbReference type="AlphaFoldDB" id="J3CJF5"/>
<dbReference type="PATRIC" id="fig|1144316.3.peg.1856"/>
<reference evidence="1 2" key="1">
    <citation type="journal article" date="2012" name="J. Bacteriol.">
        <title>Twenty-one genome sequences from Pseudomonas species and 19 genome sequences from diverse bacteria isolated from the rhizosphere and endosphere of Populus deltoides.</title>
        <authorList>
            <person name="Brown S.D."/>
            <person name="Utturkar S.M."/>
            <person name="Klingeman D.M."/>
            <person name="Johnson C.M."/>
            <person name="Martin S.L."/>
            <person name="Land M.L."/>
            <person name="Lu T.Y."/>
            <person name="Schadt C.W."/>
            <person name="Doktycz M.J."/>
            <person name="Pelletier D.A."/>
        </authorList>
    </citation>
    <scope>NUCLEOTIDE SEQUENCE [LARGE SCALE GENOMIC DNA]</scope>
    <source>
        <strain evidence="1 2">CF314</strain>
    </source>
</reference>
<dbReference type="RefSeq" id="WP_007842887.1">
    <property type="nucleotide sequence ID" value="NZ_AKJY01000030.1"/>
</dbReference>
<evidence type="ECO:0000313" key="1">
    <source>
        <dbReference type="EMBL" id="EJL72701.1"/>
    </source>
</evidence>
<organism evidence="1 2">
    <name type="scientific">Chryseobacterium populi</name>
    <dbReference type="NCBI Taxonomy" id="1144316"/>
    <lineage>
        <taxon>Bacteria</taxon>
        <taxon>Pseudomonadati</taxon>
        <taxon>Bacteroidota</taxon>
        <taxon>Flavobacteriia</taxon>
        <taxon>Flavobacteriales</taxon>
        <taxon>Weeksellaceae</taxon>
        <taxon>Chryseobacterium group</taxon>
        <taxon>Chryseobacterium</taxon>
    </lineage>
</organism>
<dbReference type="EMBL" id="AKJY01000030">
    <property type="protein sequence ID" value="EJL72701.1"/>
    <property type="molecule type" value="Genomic_DNA"/>
</dbReference>
<protein>
    <recommendedName>
        <fullName evidence="3">GxxExxY protein</fullName>
    </recommendedName>
</protein>
<dbReference type="Pfam" id="PF13366">
    <property type="entry name" value="PDDEXK_3"/>
    <property type="match status" value="1"/>
</dbReference>
<evidence type="ECO:0008006" key="3">
    <source>
        <dbReference type="Google" id="ProtNLM"/>
    </source>
</evidence>
<dbReference type="NCBIfam" id="TIGR04256">
    <property type="entry name" value="GxxExxY"/>
    <property type="match status" value="1"/>
</dbReference>
<gene>
    <name evidence="1" type="ORF">PMI13_01848</name>
</gene>
<keyword evidence="2" id="KW-1185">Reference proteome</keyword>
<proteinExistence type="predicted"/>
<sequence>MEIPKKKIEENLNIGYSDFLIKAKKFKNEISYLVRKCIFNVYKPGLRLLESVYQKILIYELEENGLDIKSEVSSPIIYDNKRFDLNFKIDIMVENPVILEHKSVRNLEDIHFKQPSTYLKLSNKKLGLPVNFNTPNILDGIKRVVNNL</sequence>
<accession>J3CJF5</accession>
<dbReference type="InterPro" id="IPR026350">
    <property type="entry name" value="GxxExxY"/>
</dbReference>
<evidence type="ECO:0000313" key="2">
    <source>
        <dbReference type="Proteomes" id="UP000007509"/>
    </source>
</evidence>
<name>J3CJF5_9FLAO</name>
<dbReference type="Proteomes" id="UP000007509">
    <property type="component" value="Unassembled WGS sequence"/>
</dbReference>